<feature type="region of interest" description="Disordered" evidence="1">
    <location>
        <begin position="10"/>
        <end position="52"/>
    </location>
</feature>
<keyword evidence="3" id="KW-1185">Reference proteome</keyword>
<feature type="region of interest" description="Disordered" evidence="1">
    <location>
        <begin position="69"/>
        <end position="90"/>
    </location>
</feature>
<evidence type="ECO:0000313" key="2">
    <source>
        <dbReference type="EMBL" id="KAG5555618.1"/>
    </source>
</evidence>
<dbReference type="Proteomes" id="UP000823749">
    <property type="component" value="Chromosome 3"/>
</dbReference>
<evidence type="ECO:0000256" key="1">
    <source>
        <dbReference type="SAM" id="MobiDB-lite"/>
    </source>
</evidence>
<dbReference type="EMBL" id="JACTNZ010000003">
    <property type="protein sequence ID" value="KAG5555618.1"/>
    <property type="molecule type" value="Genomic_DNA"/>
</dbReference>
<reference evidence="2" key="1">
    <citation type="submission" date="2020-08" db="EMBL/GenBank/DDBJ databases">
        <title>Plant Genome Project.</title>
        <authorList>
            <person name="Zhang R.-G."/>
        </authorList>
    </citation>
    <scope>NUCLEOTIDE SEQUENCE</scope>
    <source>
        <strain evidence="2">WSP0</strain>
        <tissue evidence="2">Leaf</tissue>
    </source>
</reference>
<protein>
    <submittedName>
        <fullName evidence="2">Uncharacterized protein</fullName>
    </submittedName>
</protein>
<gene>
    <name evidence="2" type="ORF">RHGRI_006312</name>
</gene>
<dbReference type="AlphaFoldDB" id="A0AAV6KUB6"/>
<sequence>MLCLLLKANPDTGKEVADSNGVEDGDGAGLASEIRKMPTRGQGRGRRGVTPHGVTARAVLTLAVSSMPSNDLAQNSSPAPHISESAQPNVSLTPVDASVTKNVRGKTKGLALAKIRGRREKVKLGFSRTLRQPTSENDDDLIRFTIEIGLSKFVKGSCIIQQMAEYERERDEQIANNLAILKALGIKYLVASLPALYRISQRKGTRIRKSKVAISNDDEFLPHVGEESFGYSSDDSFGSQADKVKCAAGQKKKGDYANHILRDSQGTREERLIIEGATSTPPTQPSTDHVEGMSVVATQPTQLPCIAANNENEDKEPMFVHLALPLKT</sequence>
<proteinExistence type="predicted"/>
<comment type="caution">
    <text evidence="2">The sequence shown here is derived from an EMBL/GenBank/DDBJ whole genome shotgun (WGS) entry which is preliminary data.</text>
</comment>
<evidence type="ECO:0000313" key="3">
    <source>
        <dbReference type="Proteomes" id="UP000823749"/>
    </source>
</evidence>
<name>A0AAV6KUB6_9ERIC</name>
<accession>A0AAV6KUB6</accession>
<organism evidence="2 3">
    <name type="scientific">Rhododendron griersonianum</name>
    <dbReference type="NCBI Taxonomy" id="479676"/>
    <lineage>
        <taxon>Eukaryota</taxon>
        <taxon>Viridiplantae</taxon>
        <taxon>Streptophyta</taxon>
        <taxon>Embryophyta</taxon>
        <taxon>Tracheophyta</taxon>
        <taxon>Spermatophyta</taxon>
        <taxon>Magnoliopsida</taxon>
        <taxon>eudicotyledons</taxon>
        <taxon>Gunneridae</taxon>
        <taxon>Pentapetalae</taxon>
        <taxon>asterids</taxon>
        <taxon>Ericales</taxon>
        <taxon>Ericaceae</taxon>
        <taxon>Ericoideae</taxon>
        <taxon>Rhodoreae</taxon>
        <taxon>Rhododendron</taxon>
    </lineage>
</organism>